<dbReference type="Proteomes" id="UP000024404">
    <property type="component" value="Unassembled WGS sequence"/>
</dbReference>
<sequence>MEAKKKLTDSPKLNRDISFALTFSSFILYTTMIFINDKKKSNFRNFECNDLNYSDVIQQRLIE</sequence>
<dbReference type="EnsemblMetazoa" id="OVOC12421.1">
    <property type="protein sequence ID" value="OVOC12421.1"/>
    <property type="gene ID" value="WBGene00249230"/>
</dbReference>
<evidence type="ECO:0000313" key="3">
    <source>
        <dbReference type="Proteomes" id="UP000024404"/>
    </source>
</evidence>
<reference evidence="2" key="2">
    <citation type="submission" date="2022-06" db="UniProtKB">
        <authorList>
            <consortium name="EnsemblMetazoa"/>
        </authorList>
    </citation>
    <scope>IDENTIFICATION</scope>
</reference>
<keyword evidence="1" id="KW-1133">Transmembrane helix</keyword>
<protein>
    <submittedName>
        <fullName evidence="2">Uncharacterized protein</fullName>
    </submittedName>
</protein>
<reference evidence="3" key="1">
    <citation type="submission" date="2013-10" db="EMBL/GenBank/DDBJ databases">
        <title>Genome sequencing of Onchocerca volvulus.</title>
        <authorList>
            <person name="Cotton J."/>
            <person name="Tsai J."/>
            <person name="Stanley E."/>
            <person name="Tracey A."/>
            <person name="Holroyd N."/>
            <person name="Lustigman S."/>
            <person name="Berriman M."/>
        </authorList>
    </citation>
    <scope>NUCLEOTIDE SEQUENCE</scope>
</reference>
<name>A0A8R1XPC5_ONCVO</name>
<feature type="transmembrane region" description="Helical" evidence="1">
    <location>
        <begin position="17"/>
        <end position="35"/>
    </location>
</feature>
<keyword evidence="1" id="KW-0472">Membrane</keyword>
<dbReference type="EMBL" id="CMVM020000456">
    <property type="status" value="NOT_ANNOTATED_CDS"/>
    <property type="molecule type" value="Genomic_DNA"/>
</dbReference>
<keyword evidence="1" id="KW-0812">Transmembrane</keyword>
<evidence type="ECO:0000313" key="2">
    <source>
        <dbReference type="EnsemblMetazoa" id="OVOC12421.1"/>
    </source>
</evidence>
<organism evidence="2 3">
    <name type="scientific">Onchocerca volvulus</name>
    <dbReference type="NCBI Taxonomy" id="6282"/>
    <lineage>
        <taxon>Eukaryota</taxon>
        <taxon>Metazoa</taxon>
        <taxon>Ecdysozoa</taxon>
        <taxon>Nematoda</taxon>
        <taxon>Chromadorea</taxon>
        <taxon>Rhabditida</taxon>
        <taxon>Spirurina</taxon>
        <taxon>Spiruromorpha</taxon>
        <taxon>Filarioidea</taxon>
        <taxon>Onchocercidae</taxon>
        <taxon>Onchocerca</taxon>
    </lineage>
</organism>
<accession>A0A8R1XPC5</accession>
<dbReference type="AlphaFoldDB" id="A0A8R1XPC5"/>
<evidence type="ECO:0000256" key="1">
    <source>
        <dbReference type="SAM" id="Phobius"/>
    </source>
</evidence>
<keyword evidence="3" id="KW-1185">Reference proteome</keyword>
<proteinExistence type="predicted"/>